<dbReference type="AlphaFoldDB" id="A0A6A4SI34"/>
<dbReference type="PANTHER" id="PTHR21630:SF10">
    <property type="entry name" value="VENTRICULAR ZONE-EXPRESSED PH DOMAIN-CONTAINING PROTEIN HOMOLOG 1"/>
    <property type="match status" value="1"/>
</dbReference>
<evidence type="ECO:0008006" key="6">
    <source>
        <dbReference type="Google" id="ProtNLM"/>
    </source>
</evidence>
<reference evidence="4 5" key="1">
    <citation type="submission" date="2019-06" db="EMBL/GenBank/DDBJ databases">
        <title>Draft genomes of female and male turbot (Scophthalmus maximus).</title>
        <authorList>
            <person name="Xu H."/>
            <person name="Xu X.-W."/>
            <person name="Shao C."/>
            <person name="Chen S."/>
        </authorList>
    </citation>
    <scope>NUCLEOTIDE SEQUENCE [LARGE SCALE GENOMIC DNA]</scope>
    <source>
        <strain evidence="4">Ysfricsl-2016a</strain>
        <tissue evidence="4">Blood</tissue>
    </source>
</reference>
<evidence type="ECO:0000313" key="4">
    <source>
        <dbReference type="EMBL" id="KAF0030624.1"/>
    </source>
</evidence>
<dbReference type="GO" id="GO:0010314">
    <property type="term" value="F:phosphatidylinositol-5-phosphate binding"/>
    <property type="evidence" value="ECO:0007669"/>
    <property type="project" value="TreeGrafter"/>
</dbReference>
<keyword evidence="2" id="KW-0472">Membrane</keyword>
<comment type="subcellular location">
    <subcellularLocation>
        <location evidence="1">Endomembrane system</location>
        <topology evidence="1">Peripheral membrane protein</topology>
    </subcellularLocation>
</comment>
<dbReference type="GO" id="GO:0012505">
    <property type="term" value="C:endomembrane system"/>
    <property type="evidence" value="ECO:0007669"/>
    <property type="project" value="UniProtKB-SubCell"/>
</dbReference>
<dbReference type="EMBL" id="VEVO01000015">
    <property type="protein sequence ID" value="KAF0030624.1"/>
    <property type="molecule type" value="Genomic_DNA"/>
</dbReference>
<protein>
    <recommendedName>
        <fullName evidence="6">Ventricular zone-expressed PH domain-containing protein-like</fullName>
    </recommendedName>
</protein>
<comment type="caution">
    <text evidence="4">The sequence shown here is derived from an EMBL/GenBank/DDBJ whole genome shotgun (WGS) entry which is preliminary data.</text>
</comment>
<dbReference type="GO" id="GO:0005886">
    <property type="term" value="C:plasma membrane"/>
    <property type="evidence" value="ECO:0007669"/>
    <property type="project" value="TreeGrafter"/>
</dbReference>
<dbReference type="PANTHER" id="PTHR21630">
    <property type="entry name" value="VEPH-A/MELTED"/>
    <property type="match status" value="1"/>
</dbReference>
<evidence type="ECO:0000256" key="2">
    <source>
        <dbReference type="ARBA" id="ARBA00023136"/>
    </source>
</evidence>
<accession>A0A6A4SI34</accession>
<feature type="compositionally biased region" description="Basic and acidic residues" evidence="3">
    <location>
        <begin position="181"/>
        <end position="191"/>
    </location>
</feature>
<proteinExistence type="predicted"/>
<organism evidence="4 5">
    <name type="scientific">Scophthalmus maximus</name>
    <name type="common">Turbot</name>
    <name type="synonym">Psetta maxima</name>
    <dbReference type="NCBI Taxonomy" id="52904"/>
    <lineage>
        <taxon>Eukaryota</taxon>
        <taxon>Metazoa</taxon>
        <taxon>Chordata</taxon>
        <taxon>Craniata</taxon>
        <taxon>Vertebrata</taxon>
        <taxon>Euteleostomi</taxon>
        <taxon>Actinopterygii</taxon>
        <taxon>Neopterygii</taxon>
        <taxon>Teleostei</taxon>
        <taxon>Neoteleostei</taxon>
        <taxon>Acanthomorphata</taxon>
        <taxon>Carangaria</taxon>
        <taxon>Pleuronectiformes</taxon>
        <taxon>Pleuronectoidei</taxon>
        <taxon>Scophthalmidae</taxon>
        <taxon>Scophthalmus</taxon>
    </lineage>
</organism>
<evidence type="ECO:0000256" key="1">
    <source>
        <dbReference type="ARBA" id="ARBA00004184"/>
    </source>
</evidence>
<evidence type="ECO:0000256" key="3">
    <source>
        <dbReference type="SAM" id="MobiDB-lite"/>
    </source>
</evidence>
<sequence length="274" mass="30000">MVITSSLFLYISCNHMLLRVLPSVYPRQPDTIHRHLGDLTAMMPELESPEQQHLIRLVQMVAEQHPLTHAHGSLVYLVSLLGSMEHSFHHTLLLEIRALTDRYPSLLGGCGKDIYRMSNSSFTAIARLLGRRLEEGVASRCRSKSLALHAARSRSVNSDAGEDGDGAEPGPDNVSSSDTSTNHRPEDREAPPADGQRAAGGSVPTTAGPDGGVRVAGQGPAEEGQAEERGEADRLFVHLRDNMETVRDFCRDVVQRIPVPEQCVIEGECVALWR</sequence>
<gene>
    <name evidence="4" type="ORF">F2P81_017355</name>
</gene>
<dbReference type="Proteomes" id="UP000438429">
    <property type="component" value="Unassembled WGS sequence"/>
</dbReference>
<dbReference type="InterPro" id="IPR039888">
    <property type="entry name" value="Melted-like"/>
</dbReference>
<evidence type="ECO:0000313" key="5">
    <source>
        <dbReference type="Proteomes" id="UP000438429"/>
    </source>
</evidence>
<name>A0A6A4SI34_SCOMX</name>
<feature type="region of interest" description="Disordered" evidence="3">
    <location>
        <begin position="148"/>
        <end position="230"/>
    </location>
</feature>
<dbReference type="GO" id="GO:0009966">
    <property type="term" value="P:regulation of signal transduction"/>
    <property type="evidence" value="ECO:0007669"/>
    <property type="project" value="TreeGrafter"/>
</dbReference>